<keyword evidence="2" id="KW-1185">Reference proteome</keyword>
<accession>A0A0B4ZZG9</accession>
<dbReference type="GeneID" id="26627437"/>
<sequence>MNKQEKDLLLETINELVSANREQVWEESRWDSSKSGLMHSARNVEEAETNLISLISRLK</sequence>
<dbReference type="EMBL" id="KP202158">
    <property type="protein sequence ID" value="AJD81923.1"/>
    <property type="molecule type" value="Genomic_DNA"/>
</dbReference>
<dbReference type="KEGG" id="vg:26627437"/>
<evidence type="ECO:0000313" key="2">
    <source>
        <dbReference type="Proteomes" id="UP000031805"/>
    </source>
</evidence>
<protein>
    <submittedName>
        <fullName evidence="1">Uncharacterized protein</fullName>
    </submittedName>
</protein>
<proteinExistence type="predicted"/>
<dbReference type="Proteomes" id="UP000031805">
    <property type="component" value="Segment"/>
</dbReference>
<name>A0A0B4ZZG9_9CAUD</name>
<reference evidence="1 2" key="1">
    <citation type="submission" date="2014-11" db="EMBL/GenBank/DDBJ databases">
        <title>Complete genome sequence of vB_YenM_TG1, a broad host range bacteriophage which infects Yersinia enterocolitica.</title>
        <authorList>
            <person name="Leon-Velarde C.G."/>
            <person name="Kropinski A.M."/>
            <person name="Chen S."/>
            <person name="Griffiths M.W."/>
            <person name="Odumeru J.A."/>
        </authorList>
    </citation>
    <scope>NUCLEOTIDE SEQUENCE [LARGE SCALE GENOMIC DNA]</scope>
</reference>
<evidence type="ECO:0000313" key="1">
    <source>
        <dbReference type="EMBL" id="AJD81923.1"/>
    </source>
</evidence>
<dbReference type="Pfam" id="PF24219">
    <property type="entry name" value="DUF7438"/>
    <property type="match status" value="1"/>
</dbReference>
<gene>
    <name evidence="1" type="ORF">YenMTG1_113</name>
</gene>
<organism evidence="1 2">
    <name type="scientific">Yersinia phage vB_YenM_TG1</name>
    <dbReference type="NCBI Taxonomy" id="1589265"/>
    <lineage>
        <taxon>Viruses</taxon>
        <taxon>Duplodnaviria</taxon>
        <taxon>Heunggongvirae</taxon>
        <taxon>Uroviricota</taxon>
        <taxon>Caudoviricetes</taxon>
        <taxon>Pantevenvirales</taxon>
        <taxon>Straboviridae</taxon>
        <taxon>Tevenvirinae</taxon>
        <taxon>Tegunavirus</taxon>
        <taxon>Tegunavirus yenmtg1</taxon>
    </lineage>
</organism>
<dbReference type="InterPro" id="IPR055861">
    <property type="entry name" value="DUF7438"/>
</dbReference>
<dbReference type="RefSeq" id="YP_009200374.1">
    <property type="nucleotide sequence ID" value="NC_028820.1"/>
</dbReference>